<sequence length="268" mass="29818">MVTLHLLGPGLPSSGNELHYLLDLESLHREKKIRFSSSRPALLPYRDPLVSLASRLLFLGYHLLVPESQALTVRIPMGEQVELATQYSEMPVLAYLEINAGQILQTYDASIVMTAQLRGLRWLMYQYRLPVFILATLLFWAAEMLFMIAAWATWSARASASSGTQTRGSASPETAAAVKRDEAGLDEFSSTATTTLPAYSIRENPEHELHNREWAPDNEQDHASPARPGGGVDELESDVRWVRDDIGVGKGASDMGSVRRRSSHRRLT</sequence>
<evidence type="ECO:0000256" key="1">
    <source>
        <dbReference type="ARBA" id="ARBA00004477"/>
    </source>
</evidence>
<dbReference type="CDD" id="cd23995">
    <property type="entry name" value="Seipin_BSCL2_like"/>
    <property type="match status" value="1"/>
</dbReference>
<keyword evidence="3" id="KW-0256">Endoplasmic reticulum</keyword>
<dbReference type="OrthoDB" id="3990054at2759"/>
<dbReference type="PANTHER" id="PTHR21212:SF0">
    <property type="entry name" value="SEIPIN"/>
    <property type="match status" value="1"/>
</dbReference>
<comment type="subcellular location">
    <subcellularLocation>
        <location evidence="1">Endoplasmic reticulum membrane</location>
        <topology evidence="1">Multi-pass membrane protein</topology>
    </subcellularLocation>
</comment>
<dbReference type="PANTHER" id="PTHR21212">
    <property type="entry name" value="BERNARDINELLI-SEIP CONGENITAL LIPODYSTROPHY 2 HOMOLOG BSCL2 PROTEIN"/>
    <property type="match status" value="1"/>
</dbReference>
<evidence type="ECO:0000313" key="9">
    <source>
        <dbReference type="EMBL" id="ROT43346.1"/>
    </source>
</evidence>
<reference evidence="9 10" key="1">
    <citation type="journal article" date="2018" name="Mol. Ecol.">
        <title>The obligate alkalophilic soda-lake fungus Sodiomyces alkalinus has shifted to a protein diet.</title>
        <authorList>
            <person name="Grum-Grzhimaylo A.A."/>
            <person name="Falkoski D.L."/>
            <person name="van den Heuvel J."/>
            <person name="Valero-Jimenez C.A."/>
            <person name="Min B."/>
            <person name="Choi I.G."/>
            <person name="Lipzen A."/>
            <person name="Daum C.G."/>
            <person name="Aanen D.K."/>
            <person name="Tsang A."/>
            <person name="Henrissat B."/>
            <person name="Bilanenko E.N."/>
            <person name="de Vries R.P."/>
            <person name="van Kan J.A.L."/>
            <person name="Grigoriev I.V."/>
            <person name="Debets A.J.M."/>
        </authorList>
    </citation>
    <scope>NUCLEOTIDE SEQUENCE [LARGE SCALE GENOMIC DNA]</scope>
    <source>
        <strain evidence="9 10">F11</strain>
    </source>
</reference>
<feature type="compositionally biased region" description="Polar residues" evidence="7">
    <location>
        <begin position="163"/>
        <end position="172"/>
    </location>
</feature>
<evidence type="ECO:0000256" key="2">
    <source>
        <dbReference type="ARBA" id="ARBA00022692"/>
    </source>
</evidence>
<feature type="compositionally biased region" description="Basic residues" evidence="7">
    <location>
        <begin position="258"/>
        <end position="268"/>
    </location>
</feature>
<feature type="compositionally biased region" description="Basic and acidic residues" evidence="7">
    <location>
        <begin position="213"/>
        <end position="224"/>
    </location>
</feature>
<evidence type="ECO:0000256" key="5">
    <source>
        <dbReference type="ARBA" id="ARBA00023098"/>
    </source>
</evidence>
<feature type="region of interest" description="Disordered" evidence="7">
    <location>
        <begin position="162"/>
        <end position="184"/>
    </location>
</feature>
<evidence type="ECO:0000313" key="10">
    <source>
        <dbReference type="Proteomes" id="UP000272025"/>
    </source>
</evidence>
<evidence type="ECO:0000256" key="3">
    <source>
        <dbReference type="ARBA" id="ARBA00022824"/>
    </source>
</evidence>
<dbReference type="GO" id="GO:0005789">
    <property type="term" value="C:endoplasmic reticulum membrane"/>
    <property type="evidence" value="ECO:0007669"/>
    <property type="project" value="UniProtKB-SubCell"/>
</dbReference>
<keyword evidence="10" id="KW-1185">Reference proteome</keyword>
<evidence type="ECO:0000256" key="7">
    <source>
        <dbReference type="SAM" id="MobiDB-lite"/>
    </source>
</evidence>
<gene>
    <name evidence="9" type="ORF">SODALDRAFT_36941</name>
</gene>
<dbReference type="InterPro" id="IPR009617">
    <property type="entry name" value="Seipin"/>
</dbReference>
<protein>
    <recommendedName>
        <fullName evidence="11">Seipin</fullName>
    </recommendedName>
</protein>
<keyword evidence="2 8" id="KW-0812">Transmembrane</keyword>
<organism evidence="9 10">
    <name type="scientific">Sodiomyces alkalinus (strain CBS 110278 / VKM F-3762 / F11)</name>
    <name type="common">Alkaliphilic filamentous fungus</name>
    <dbReference type="NCBI Taxonomy" id="1314773"/>
    <lineage>
        <taxon>Eukaryota</taxon>
        <taxon>Fungi</taxon>
        <taxon>Dikarya</taxon>
        <taxon>Ascomycota</taxon>
        <taxon>Pezizomycotina</taxon>
        <taxon>Sordariomycetes</taxon>
        <taxon>Hypocreomycetidae</taxon>
        <taxon>Glomerellales</taxon>
        <taxon>Plectosphaerellaceae</taxon>
        <taxon>Sodiomyces</taxon>
    </lineage>
</organism>
<feature type="transmembrane region" description="Helical" evidence="8">
    <location>
        <begin position="131"/>
        <end position="154"/>
    </location>
</feature>
<keyword evidence="5" id="KW-0443">Lipid metabolism</keyword>
<name>A0A3N2Q9D3_SODAK</name>
<accession>A0A3N2Q9D3</accession>
<keyword evidence="6 8" id="KW-0472">Membrane</keyword>
<dbReference type="GO" id="GO:0006629">
    <property type="term" value="P:lipid metabolic process"/>
    <property type="evidence" value="ECO:0007669"/>
    <property type="project" value="UniProtKB-KW"/>
</dbReference>
<dbReference type="GO" id="GO:0140042">
    <property type="term" value="P:lipid droplet formation"/>
    <property type="evidence" value="ECO:0007669"/>
    <property type="project" value="UniProtKB-ARBA"/>
</dbReference>
<dbReference type="Pfam" id="PF06775">
    <property type="entry name" value="Seipin"/>
    <property type="match status" value="1"/>
</dbReference>
<dbReference type="AlphaFoldDB" id="A0A3N2Q9D3"/>
<keyword evidence="4 8" id="KW-1133">Transmembrane helix</keyword>
<feature type="compositionally biased region" description="Basic and acidic residues" evidence="7">
    <location>
        <begin position="237"/>
        <end position="247"/>
    </location>
</feature>
<dbReference type="Proteomes" id="UP000272025">
    <property type="component" value="Unassembled WGS sequence"/>
</dbReference>
<dbReference type="GeneID" id="39583133"/>
<evidence type="ECO:0000256" key="8">
    <source>
        <dbReference type="SAM" id="Phobius"/>
    </source>
</evidence>
<evidence type="ECO:0000256" key="4">
    <source>
        <dbReference type="ARBA" id="ARBA00022989"/>
    </source>
</evidence>
<feature type="region of interest" description="Disordered" evidence="7">
    <location>
        <begin position="213"/>
        <end position="268"/>
    </location>
</feature>
<evidence type="ECO:0000256" key="6">
    <source>
        <dbReference type="ARBA" id="ARBA00023136"/>
    </source>
</evidence>
<dbReference type="EMBL" id="ML119051">
    <property type="protein sequence ID" value="ROT43346.1"/>
    <property type="molecule type" value="Genomic_DNA"/>
</dbReference>
<dbReference type="RefSeq" id="XP_028471152.1">
    <property type="nucleotide sequence ID" value="XM_028614655.1"/>
</dbReference>
<evidence type="ECO:0008006" key="11">
    <source>
        <dbReference type="Google" id="ProtNLM"/>
    </source>
</evidence>
<proteinExistence type="predicted"/>
<dbReference type="STRING" id="1314773.A0A3N2Q9D3"/>